<dbReference type="EMBL" id="MU157843">
    <property type="protein sequence ID" value="KAF9529889.1"/>
    <property type="molecule type" value="Genomic_DNA"/>
</dbReference>
<reference evidence="1" key="1">
    <citation type="submission" date="2020-11" db="EMBL/GenBank/DDBJ databases">
        <authorList>
            <consortium name="DOE Joint Genome Institute"/>
            <person name="Ahrendt S."/>
            <person name="Riley R."/>
            <person name="Andreopoulos W."/>
            <person name="Labutti K."/>
            <person name="Pangilinan J."/>
            <person name="Ruiz-Duenas F.J."/>
            <person name="Barrasa J.M."/>
            <person name="Sanchez-Garcia M."/>
            <person name="Camarero S."/>
            <person name="Miyauchi S."/>
            <person name="Serrano A."/>
            <person name="Linde D."/>
            <person name="Babiker R."/>
            <person name="Drula E."/>
            <person name="Ayuso-Fernandez I."/>
            <person name="Pacheco R."/>
            <person name="Padilla G."/>
            <person name="Ferreira P."/>
            <person name="Barriuso J."/>
            <person name="Kellner H."/>
            <person name="Castanera R."/>
            <person name="Alfaro M."/>
            <person name="Ramirez L."/>
            <person name="Pisabarro A.G."/>
            <person name="Kuo A."/>
            <person name="Tritt A."/>
            <person name="Lipzen A."/>
            <person name="He G."/>
            <person name="Yan M."/>
            <person name="Ng V."/>
            <person name="Cullen D."/>
            <person name="Martin F."/>
            <person name="Rosso M.-N."/>
            <person name="Henrissat B."/>
            <person name="Hibbett D."/>
            <person name="Martinez A.T."/>
            <person name="Grigoriev I.V."/>
        </authorList>
    </citation>
    <scope>NUCLEOTIDE SEQUENCE</scope>
    <source>
        <strain evidence="1">CBS 506.95</strain>
    </source>
</reference>
<protein>
    <submittedName>
        <fullName evidence="1">Uncharacterized protein</fullName>
    </submittedName>
</protein>
<proteinExistence type="predicted"/>
<gene>
    <name evidence="1" type="ORF">CPB83DRAFT_241123</name>
</gene>
<evidence type="ECO:0000313" key="1">
    <source>
        <dbReference type="EMBL" id="KAF9529889.1"/>
    </source>
</evidence>
<keyword evidence="2" id="KW-1185">Reference proteome</keyword>
<evidence type="ECO:0000313" key="2">
    <source>
        <dbReference type="Proteomes" id="UP000807306"/>
    </source>
</evidence>
<comment type="caution">
    <text evidence="1">The sequence shown here is derived from an EMBL/GenBank/DDBJ whole genome shotgun (WGS) entry which is preliminary data.</text>
</comment>
<dbReference type="AlphaFoldDB" id="A0A9P6EJ42"/>
<accession>A0A9P6EJ42</accession>
<organism evidence="1 2">
    <name type="scientific">Crepidotus variabilis</name>
    <dbReference type="NCBI Taxonomy" id="179855"/>
    <lineage>
        <taxon>Eukaryota</taxon>
        <taxon>Fungi</taxon>
        <taxon>Dikarya</taxon>
        <taxon>Basidiomycota</taxon>
        <taxon>Agaricomycotina</taxon>
        <taxon>Agaricomycetes</taxon>
        <taxon>Agaricomycetidae</taxon>
        <taxon>Agaricales</taxon>
        <taxon>Agaricineae</taxon>
        <taxon>Crepidotaceae</taxon>
        <taxon>Crepidotus</taxon>
    </lineage>
</organism>
<sequence>MLSAYEDLAAKDLAETQTLLCRAESLVRQYCKGFFAKGHNIAAEDISGALLRHVTARPGIGYMATAIIACEEYKEPQRPDFLATLAGVWLIQLLLPLKEAGTKKVYLRPEEKTPTQDKTATLLERSGEGDLKAHRFILRYRQGERCPLSGAYTDDASPEIMEEEICSPLRTTRFLPVSSNEFNKGSPTVSQLAFCLLSHWLYFKESGTRFAHLEHALRVGIP</sequence>
<dbReference type="Proteomes" id="UP000807306">
    <property type="component" value="Unassembled WGS sequence"/>
</dbReference>
<name>A0A9P6EJ42_9AGAR</name>